<organism evidence="1 2">
    <name type="scientific">Tanacetum coccineum</name>
    <dbReference type="NCBI Taxonomy" id="301880"/>
    <lineage>
        <taxon>Eukaryota</taxon>
        <taxon>Viridiplantae</taxon>
        <taxon>Streptophyta</taxon>
        <taxon>Embryophyta</taxon>
        <taxon>Tracheophyta</taxon>
        <taxon>Spermatophyta</taxon>
        <taxon>Magnoliopsida</taxon>
        <taxon>eudicotyledons</taxon>
        <taxon>Gunneridae</taxon>
        <taxon>Pentapetalae</taxon>
        <taxon>asterids</taxon>
        <taxon>campanulids</taxon>
        <taxon>Asterales</taxon>
        <taxon>Asteraceae</taxon>
        <taxon>Asteroideae</taxon>
        <taxon>Anthemideae</taxon>
        <taxon>Anthemidinae</taxon>
        <taxon>Tanacetum</taxon>
    </lineage>
</organism>
<keyword evidence="1" id="KW-0548">Nucleotidyltransferase</keyword>
<sequence length="210" mass="23985">MYLDFIQSQLGFVSQWRKWIRACLQSARTSILVNGSLSLEFSIKRGLRQGDPLSPFLFIIVMEDLHLAINEVLQTNLIRKAFVEDVVDMARGTGYEAGSFPFKYLGLPIGSNMNCIDSWSHLVSKFNDKLSNWKANLFFIGERLTLIKVVLGSVGIYHMSIFKLPETTIRTLKHIRASFFWGGIEDRKKMAWVKWDSAFASLDKGGLERL</sequence>
<name>A0ABQ5HE41_9ASTR</name>
<keyword evidence="2" id="KW-1185">Reference proteome</keyword>
<keyword evidence="1" id="KW-0808">Transferase</keyword>
<dbReference type="PANTHER" id="PTHR33116">
    <property type="entry name" value="REVERSE TRANSCRIPTASE ZINC-BINDING DOMAIN-CONTAINING PROTEIN-RELATED-RELATED"/>
    <property type="match status" value="1"/>
</dbReference>
<evidence type="ECO:0000313" key="2">
    <source>
        <dbReference type="Proteomes" id="UP001151760"/>
    </source>
</evidence>
<dbReference type="GO" id="GO:0003964">
    <property type="term" value="F:RNA-directed DNA polymerase activity"/>
    <property type="evidence" value="ECO:0007669"/>
    <property type="project" value="UniProtKB-KW"/>
</dbReference>
<dbReference type="EMBL" id="BQNB010019519">
    <property type="protein sequence ID" value="GJT86151.1"/>
    <property type="molecule type" value="Genomic_DNA"/>
</dbReference>
<protein>
    <submittedName>
        <fullName evidence="1">RNA-directed DNA polymerase, eukaryota, reverse transcriptase zinc-binding domain protein</fullName>
    </submittedName>
</protein>
<gene>
    <name evidence="1" type="ORF">Tco_1067868</name>
</gene>
<reference evidence="1" key="1">
    <citation type="journal article" date="2022" name="Int. J. Mol. Sci.">
        <title>Draft Genome of Tanacetum Coccineum: Genomic Comparison of Closely Related Tanacetum-Family Plants.</title>
        <authorList>
            <person name="Yamashiro T."/>
            <person name="Shiraishi A."/>
            <person name="Nakayama K."/>
            <person name="Satake H."/>
        </authorList>
    </citation>
    <scope>NUCLEOTIDE SEQUENCE</scope>
</reference>
<dbReference type="PANTHER" id="PTHR33116:SF79">
    <property type="entry name" value="REVERSE TRANSCRIPTASE DOMAIN, ZINC FINGER, CCHC-TYPE-RELATED"/>
    <property type="match status" value="1"/>
</dbReference>
<evidence type="ECO:0000313" key="1">
    <source>
        <dbReference type="EMBL" id="GJT86151.1"/>
    </source>
</evidence>
<proteinExistence type="predicted"/>
<keyword evidence="1" id="KW-0695">RNA-directed DNA polymerase</keyword>
<accession>A0ABQ5HE41</accession>
<reference evidence="1" key="2">
    <citation type="submission" date="2022-01" db="EMBL/GenBank/DDBJ databases">
        <authorList>
            <person name="Yamashiro T."/>
            <person name="Shiraishi A."/>
            <person name="Satake H."/>
            <person name="Nakayama K."/>
        </authorList>
    </citation>
    <scope>NUCLEOTIDE SEQUENCE</scope>
</reference>
<dbReference type="Proteomes" id="UP001151760">
    <property type="component" value="Unassembled WGS sequence"/>
</dbReference>
<comment type="caution">
    <text evidence="1">The sequence shown here is derived from an EMBL/GenBank/DDBJ whole genome shotgun (WGS) entry which is preliminary data.</text>
</comment>